<dbReference type="OrthoDB" id="9820501at2"/>
<sequence>MDYFSEIQKQRRATAEAALVIATELEAGRAVSPFQEKLTQLSGNPVIPVRAAVISPQPEVLQALLSEIIGHDYNVCKVVVPSRLGFSEVLLQERGFLLDTGAGAREFDDAGSFLTALQQTHALQQTEGDLLEPLRLKLKGPTHSSGLCLLVPHSLEAMQRKPALLSTLADQADWVFLAGSAEATFTPEERTTVQVVLDNVTGLQNVLQPAAADAPAPAERVPEEWWKHWKVGLSLGLVRLGTELLRKRLALLTAPDSELRLYLVESRLLRQMDMTLALMQEETQQEQRKLGNRLTLAREGLTDRDGQPEMRKTAEGIRQKFADELDSLVKAGEREAKASLQADGDANRQLREASATLSVDDIEQTEGDTAIKLTLSIPAAARLTQAVLGLARHRLSTDLRQLTEGLECSVRDAKRAIEAATGARPSISVELPDEAGMWDTISSLARPEIRYRGEMPRATLGARFNAARQVIMGVMILGTILGGATVLTGDTSGGQGIRTTLAALMIPLLVVGFLWTYVSFRKKETQTLEKELEKLQDGVLAELRRVLQDLHREQMTLLGSSVQKLQRSVQQQMDGTFEKLDKQRQRDADETRRRQTEQQRSIDQRIARMKQFGGQLATLQSNLKEAERIRAKWLAAWIERFNQGKV</sequence>
<accession>A0A1D8AY06</accession>
<reference evidence="4 5" key="1">
    <citation type="submission" date="2016-06" db="EMBL/GenBank/DDBJ databases">
        <title>Three novel species with peptidoglycan cell walls form the new genus Lacunisphaera gen. nov. in the family Opitutaceae of the verrucomicrobial subdivision 4.</title>
        <authorList>
            <person name="Rast P."/>
            <person name="Gloeckner I."/>
            <person name="Jogler M."/>
            <person name="Boedeker C."/>
            <person name="Jeske O."/>
            <person name="Wiegand S."/>
            <person name="Reinhardt R."/>
            <person name="Schumann P."/>
            <person name="Rohde M."/>
            <person name="Spring S."/>
            <person name="Gloeckner F.O."/>
            <person name="Jogler C."/>
        </authorList>
    </citation>
    <scope>NUCLEOTIDE SEQUENCE [LARGE SCALE GENOMIC DNA]</scope>
    <source>
        <strain evidence="4 5">IG16b</strain>
    </source>
</reference>
<dbReference type="RefSeq" id="WP_069962898.1">
    <property type="nucleotide sequence ID" value="NZ_CP016094.1"/>
</dbReference>
<dbReference type="EMBL" id="CP016094">
    <property type="protein sequence ID" value="AOS45786.1"/>
    <property type="molecule type" value="Genomic_DNA"/>
</dbReference>
<feature type="coiled-coil region" evidence="1">
    <location>
        <begin position="609"/>
        <end position="636"/>
    </location>
</feature>
<evidence type="ECO:0000313" key="5">
    <source>
        <dbReference type="Proteomes" id="UP000095228"/>
    </source>
</evidence>
<evidence type="ECO:0000256" key="1">
    <source>
        <dbReference type="SAM" id="Coils"/>
    </source>
</evidence>
<dbReference type="AlphaFoldDB" id="A0A1D8AY06"/>
<feature type="transmembrane region" description="Helical" evidence="3">
    <location>
        <begin position="501"/>
        <end position="520"/>
    </location>
</feature>
<keyword evidence="1" id="KW-0175">Coiled coil</keyword>
<gene>
    <name evidence="4" type="ORF">Verru16b_02874</name>
</gene>
<feature type="transmembrane region" description="Helical" evidence="3">
    <location>
        <begin position="470"/>
        <end position="489"/>
    </location>
</feature>
<organism evidence="4 5">
    <name type="scientific">Lacunisphaera limnophila</name>
    <dbReference type="NCBI Taxonomy" id="1838286"/>
    <lineage>
        <taxon>Bacteria</taxon>
        <taxon>Pseudomonadati</taxon>
        <taxon>Verrucomicrobiota</taxon>
        <taxon>Opitutia</taxon>
        <taxon>Opitutales</taxon>
        <taxon>Opitutaceae</taxon>
        <taxon>Lacunisphaera</taxon>
    </lineage>
</organism>
<name>A0A1D8AY06_9BACT</name>
<feature type="region of interest" description="Disordered" evidence="2">
    <location>
        <begin position="576"/>
        <end position="601"/>
    </location>
</feature>
<evidence type="ECO:0000313" key="4">
    <source>
        <dbReference type="EMBL" id="AOS45786.1"/>
    </source>
</evidence>
<dbReference type="KEGG" id="obg:Verru16b_02874"/>
<evidence type="ECO:0000256" key="3">
    <source>
        <dbReference type="SAM" id="Phobius"/>
    </source>
</evidence>
<keyword evidence="3" id="KW-0472">Membrane</keyword>
<keyword evidence="5" id="KW-1185">Reference proteome</keyword>
<protein>
    <submittedName>
        <fullName evidence="4">Uncharacterized protein</fullName>
    </submittedName>
</protein>
<dbReference type="STRING" id="1838286.Verru16b_02874"/>
<keyword evidence="3" id="KW-0812">Transmembrane</keyword>
<proteinExistence type="predicted"/>
<evidence type="ECO:0000256" key="2">
    <source>
        <dbReference type="SAM" id="MobiDB-lite"/>
    </source>
</evidence>
<keyword evidence="3" id="KW-1133">Transmembrane helix</keyword>
<dbReference type="Proteomes" id="UP000095228">
    <property type="component" value="Chromosome"/>
</dbReference>